<dbReference type="SUPFAM" id="SSF88659">
    <property type="entry name" value="Sigma3 and sigma4 domains of RNA polymerase sigma factors"/>
    <property type="match status" value="1"/>
</dbReference>
<evidence type="ECO:0000256" key="3">
    <source>
        <dbReference type="ARBA" id="ARBA00023082"/>
    </source>
</evidence>
<dbReference type="Gene3D" id="1.10.10.10">
    <property type="entry name" value="Winged helix-like DNA-binding domain superfamily/Winged helix DNA-binding domain"/>
    <property type="match status" value="1"/>
</dbReference>
<evidence type="ECO:0000259" key="5">
    <source>
        <dbReference type="Pfam" id="PF04542"/>
    </source>
</evidence>
<dbReference type="InterPro" id="IPR039425">
    <property type="entry name" value="RNA_pol_sigma-70-like"/>
</dbReference>
<dbReference type="Pfam" id="PF04542">
    <property type="entry name" value="Sigma70_r2"/>
    <property type="match status" value="1"/>
</dbReference>
<gene>
    <name evidence="7" type="ORF">SAMN05421774_101851</name>
</gene>
<dbReference type="Gene3D" id="1.10.1740.10">
    <property type="match status" value="1"/>
</dbReference>
<dbReference type="SUPFAM" id="SSF88946">
    <property type="entry name" value="Sigma2 domain of RNA polymerase sigma factors"/>
    <property type="match status" value="1"/>
</dbReference>
<dbReference type="InterPro" id="IPR036388">
    <property type="entry name" value="WH-like_DNA-bd_sf"/>
</dbReference>
<name>A0A1N7L254_9RHOB</name>
<dbReference type="EMBL" id="FTOT01000001">
    <property type="protein sequence ID" value="SIS67907.1"/>
    <property type="molecule type" value="Genomic_DNA"/>
</dbReference>
<dbReference type="NCBIfam" id="NF009167">
    <property type="entry name" value="PRK12514.1"/>
    <property type="match status" value="1"/>
</dbReference>
<dbReference type="NCBIfam" id="TIGR02937">
    <property type="entry name" value="sigma70-ECF"/>
    <property type="match status" value="1"/>
</dbReference>
<dbReference type="InterPro" id="IPR013249">
    <property type="entry name" value="RNA_pol_sigma70_r4_t2"/>
</dbReference>
<dbReference type="Proteomes" id="UP000186141">
    <property type="component" value="Unassembled WGS sequence"/>
</dbReference>
<dbReference type="RefSeq" id="WP_076528957.1">
    <property type="nucleotide sequence ID" value="NZ_BMEH01000001.1"/>
</dbReference>
<dbReference type="GO" id="GO:0006352">
    <property type="term" value="P:DNA-templated transcription initiation"/>
    <property type="evidence" value="ECO:0007669"/>
    <property type="project" value="InterPro"/>
</dbReference>
<sequence>MPPSLAADDITALILRVSLKDRAAFDRLYSATSAKLFGVCLRVLKNRAEAEEAVQEVFVKIWLRADRFAVTGQSPMSWLIAIARYHAIDRLRGRHAPAETIDDTALELRDPAPGPEAAAIAAGEQRQLDNCLNELELDRAAAVRGAYLDGDSYADLAERHGVPLNTMRTWLRRSLMRLKECLER</sequence>
<feature type="domain" description="RNA polymerase sigma-70 region 2" evidence="5">
    <location>
        <begin position="28"/>
        <end position="94"/>
    </location>
</feature>
<keyword evidence="4" id="KW-0804">Transcription</keyword>
<proteinExistence type="inferred from homology"/>
<comment type="similarity">
    <text evidence="1">Belongs to the sigma-70 factor family. ECF subfamily.</text>
</comment>
<keyword evidence="2" id="KW-0805">Transcription regulation</keyword>
<dbReference type="InterPro" id="IPR014284">
    <property type="entry name" value="RNA_pol_sigma-70_dom"/>
</dbReference>
<dbReference type="GO" id="GO:0016987">
    <property type="term" value="F:sigma factor activity"/>
    <property type="evidence" value="ECO:0007669"/>
    <property type="project" value="UniProtKB-KW"/>
</dbReference>
<dbReference type="GO" id="GO:0003677">
    <property type="term" value="F:DNA binding"/>
    <property type="evidence" value="ECO:0007669"/>
    <property type="project" value="InterPro"/>
</dbReference>
<dbReference type="InterPro" id="IPR013324">
    <property type="entry name" value="RNA_pol_sigma_r3/r4-like"/>
</dbReference>
<evidence type="ECO:0000256" key="1">
    <source>
        <dbReference type="ARBA" id="ARBA00010641"/>
    </source>
</evidence>
<dbReference type="InterPro" id="IPR007627">
    <property type="entry name" value="RNA_pol_sigma70_r2"/>
</dbReference>
<evidence type="ECO:0000256" key="4">
    <source>
        <dbReference type="ARBA" id="ARBA00023163"/>
    </source>
</evidence>
<feature type="domain" description="RNA polymerase sigma factor 70 region 4 type 2" evidence="6">
    <location>
        <begin position="126"/>
        <end position="178"/>
    </location>
</feature>
<evidence type="ECO:0000313" key="7">
    <source>
        <dbReference type="EMBL" id="SIS67907.1"/>
    </source>
</evidence>
<reference evidence="7 8" key="1">
    <citation type="submission" date="2017-01" db="EMBL/GenBank/DDBJ databases">
        <authorList>
            <person name="Mah S.A."/>
            <person name="Swanson W.J."/>
            <person name="Moy G.W."/>
            <person name="Vacquier V.D."/>
        </authorList>
    </citation>
    <scope>NUCLEOTIDE SEQUENCE [LARGE SCALE GENOMIC DNA]</scope>
    <source>
        <strain evidence="7 8">DSM 26375</strain>
    </source>
</reference>
<keyword evidence="3" id="KW-0731">Sigma factor</keyword>
<keyword evidence="8" id="KW-1185">Reference proteome</keyword>
<dbReference type="OrthoDB" id="9803470at2"/>
<protein>
    <submittedName>
        <fullName evidence="7">RNA polymerase sigma-70 factor, ECF subfamily</fullName>
    </submittedName>
</protein>
<accession>A0A1N7L254</accession>
<evidence type="ECO:0000259" key="6">
    <source>
        <dbReference type="Pfam" id="PF08281"/>
    </source>
</evidence>
<dbReference type="InterPro" id="IPR013325">
    <property type="entry name" value="RNA_pol_sigma_r2"/>
</dbReference>
<dbReference type="PANTHER" id="PTHR43133">
    <property type="entry name" value="RNA POLYMERASE ECF-TYPE SIGMA FACTO"/>
    <property type="match status" value="1"/>
</dbReference>
<dbReference type="Pfam" id="PF08281">
    <property type="entry name" value="Sigma70_r4_2"/>
    <property type="match status" value="1"/>
</dbReference>
<dbReference type="AlphaFoldDB" id="A0A1N7L254"/>
<evidence type="ECO:0000313" key="8">
    <source>
        <dbReference type="Proteomes" id="UP000186141"/>
    </source>
</evidence>
<dbReference type="STRING" id="1086013.SAMN05421774_101851"/>
<organism evidence="7 8">
    <name type="scientific">Gemmobacter megaterium</name>
    <dbReference type="NCBI Taxonomy" id="1086013"/>
    <lineage>
        <taxon>Bacteria</taxon>
        <taxon>Pseudomonadati</taxon>
        <taxon>Pseudomonadota</taxon>
        <taxon>Alphaproteobacteria</taxon>
        <taxon>Rhodobacterales</taxon>
        <taxon>Paracoccaceae</taxon>
        <taxon>Gemmobacter</taxon>
    </lineage>
</organism>
<evidence type="ECO:0000256" key="2">
    <source>
        <dbReference type="ARBA" id="ARBA00023015"/>
    </source>
</evidence>
<dbReference type="PANTHER" id="PTHR43133:SF62">
    <property type="entry name" value="RNA POLYMERASE SIGMA FACTOR SIGZ"/>
    <property type="match status" value="1"/>
</dbReference>